<sequence>MATTAAKNSSIGRSILSQANCGDVTDQVMPRTTIDLVCGTTGLYLLVQGVCLWMHYDDAAGGHVRRSGHREVSCMPDE</sequence>
<proteinExistence type="predicted"/>
<reference evidence="1" key="1">
    <citation type="submission" date="2015-06" db="UniProtKB">
        <authorList>
            <consortium name="EnsemblPlants"/>
        </authorList>
    </citation>
    <scope>IDENTIFICATION</scope>
</reference>
<organism evidence="1">
    <name type="scientific">Aegilops tauschii</name>
    <name type="common">Tausch's goatgrass</name>
    <name type="synonym">Aegilops squarrosa</name>
    <dbReference type="NCBI Taxonomy" id="37682"/>
    <lineage>
        <taxon>Eukaryota</taxon>
        <taxon>Viridiplantae</taxon>
        <taxon>Streptophyta</taxon>
        <taxon>Embryophyta</taxon>
        <taxon>Tracheophyta</taxon>
        <taxon>Spermatophyta</taxon>
        <taxon>Magnoliopsida</taxon>
        <taxon>Liliopsida</taxon>
        <taxon>Poales</taxon>
        <taxon>Poaceae</taxon>
        <taxon>BOP clade</taxon>
        <taxon>Pooideae</taxon>
        <taxon>Triticodae</taxon>
        <taxon>Triticeae</taxon>
        <taxon>Triticinae</taxon>
        <taxon>Aegilops</taxon>
    </lineage>
</organism>
<dbReference type="EnsemblPlants" id="EMT19891">
    <property type="protein sequence ID" value="EMT19891"/>
    <property type="gene ID" value="F775_23914"/>
</dbReference>
<name>R7WBS0_AEGTA</name>
<evidence type="ECO:0000313" key="1">
    <source>
        <dbReference type="EnsemblPlants" id="EMT19891"/>
    </source>
</evidence>
<accession>R7WBS0</accession>
<protein>
    <submittedName>
        <fullName evidence="1">Uncharacterized protein</fullName>
    </submittedName>
</protein>
<dbReference type="AlphaFoldDB" id="R7WBS0"/>